<name>A0AAE1C9D5_9PEZI</name>
<dbReference type="EMBL" id="JAULSO010000004">
    <property type="protein sequence ID" value="KAK3684010.1"/>
    <property type="molecule type" value="Genomic_DNA"/>
</dbReference>
<evidence type="ECO:0000313" key="1">
    <source>
        <dbReference type="EMBL" id="KAK3684010.1"/>
    </source>
</evidence>
<accession>A0AAE1C9D5</accession>
<evidence type="ECO:0000313" key="2">
    <source>
        <dbReference type="Proteomes" id="UP001270362"/>
    </source>
</evidence>
<dbReference type="Proteomes" id="UP001270362">
    <property type="component" value="Unassembled WGS sequence"/>
</dbReference>
<dbReference type="AlphaFoldDB" id="A0AAE1C9D5"/>
<dbReference type="Gene3D" id="3.80.10.10">
    <property type="entry name" value="Ribonuclease Inhibitor"/>
    <property type="match status" value="1"/>
</dbReference>
<sequence length="407" mass="46079">METLPTELHDLLHDILCPCASDIFFDRFSHQPEHHAQQAVLLHNLCSIRLTGRLLHHAATRILFQHVVLGFDIKRSNTFEATLSFCRDEANRANLAWVQAVTFSVMTVAHRERNQFKPLAPGYETSPRKLDEPAQERNLALIKALVEDLPSLYLPALTSLDLFLHIELPVWSRGVRSVFPSTLKRYIIWGFDNCSLPHLTDLRLTCGDHLLTALCASPGLKRLQRQIKTLHLTAACHRGRNAWRFVQELPNLEELCLAGTLLTRPRLHPDCRRLRSLTLETAGLIQSPTHLIEMLTRAAPGGEAPLARLEIDAFWMWNDVVDGNAGYSRIFRALMSSCPNLTVLRILSATYATDFETQTHHEAFMSDEDRENLVALADLVRSRRPPAPINSGWTGSVQVHLQFPPEN</sequence>
<gene>
    <name evidence="1" type="ORF">B0T22DRAFT_483799</name>
</gene>
<reference evidence="1" key="1">
    <citation type="journal article" date="2023" name="Mol. Phylogenet. Evol.">
        <title>Genome-scale phylogeny and comparative genomics of the fungal order Sordariales.</title>
        <authorList>
            <person name="Hensen N."/>
            <person name="Bonometti L."/>
            <person name="Westerberg I."/>
            <person name="Brannstrom I.O."/>
            <person name="Guillou S."/>
            <person name="Cros-Aarteil S."/>
            <person name="Calhoun S."/>
            <person name="Haridas S."/>
            <person name="Kuo A."/>
            <person name="Mondo S."/>
            <person name="Pangilinan J."/>
            <person name="Riley R."/>
            <person name="LaButti K."/>
            <person name="Andreopoulos B."/>
            <person name="Lipzen A."/>
            <person name="Chen C."/>
            <person name="Yan M."/>
            <person name="Daum C."/>
            <person name="Ng V."/>
            <person name="Clum A."/>
            <person name="Steindorff A."/>
            <person name="Ohm R.A."/>
            <person name="Martin F."/>
            <person name="Silar P."/>
            <person name="Natvig D.O."/>
            <person name="Lalanne C."/>
            <person name="Gautier V."/>
            <person name="Ament-Velasquez S.L."/>
            <person name="Kruys A."/>
            <person name="Hutchinson M.I."/>
            <person name="Powell A.J."/>
            <person name="Barry K."/>
            <person name="Miller A.N."/>
            <person name="Grigoriev I.V."/>
            <person name="Debuchy R."/>
            <person name="Gladieux P."/>
            <person name="Hiltunen Thoren M."/>
            <person name="Johannesson H."/>
        </authorList>
    </citation>
    <scope>NUCLEOTIDE SEQUENCE</scope>
    <source>
        <strain evidence="1">CBS 314.62</strain>
    </source>
</reference>
<dbReference type="InterPro" id="IPR032675">
    <property type="entry name" value="LRR_dom_sf"/>
</dbReference>
<proteinExistence type="predicted"/>
<comment type="caution">
    <text evidence="1">The sequence shown here is derived from an EMBL/GenBank/DDBJ whole genome shotgun (WGS) entry which is preliminary data.</text>
</comment>
<reference evidence="1" key="2">
    <citation type="submission" date="2023-06" db="EMBL/GenBank/DDBJ databases">
        <authorList>
            <consortium name="Lawrence Berkeley National Laboratory"/>
            <person name="Haridas S."/>
            <person name="Hensen N."/>
            <person name="Bonometti L."/>
            <person name="Westerberg I."/>
            <person name="Brannstrom I.O."/>
            <person name="Guillou S."/>
            <person name="Cros-Aarteil S."/>
            <person name="Calhoun S."/>
            <person name="Kuo A."/>
            <person name="Mondo S."/>
            <person name="Pangilinan J."/>
            <person name="Riley R."/>
            <person name="Labutti K."/>
            <person name="Andreopoulos B."/>
            <person name="Lipzen A."/>
            <person name="Chen C."/>
            <person name="Yanf M."/>
            <person name="Daum C."/>
            <person name="Ng V."/>
            <person name="Clum A."/>
            <person name="Steindorff A."/>
            <person name="Ohm R."/>
            <person name="Martin F."/>
            <person name="Silar P."/>
            <person name="Natvig D."/>
            <person name="Lalanne C."/>
            <person name="Gautier V."/>
            <person name="Ament-Velasquez S.L."/>
            <person name="Kruys A."/>
            <person name="Hutchinson M.I."/>
            <person name="Powell A.J."/>
            <person name="Barry K."/>
            <person name="Miller A.N."/>
            <person name="Grigoriev I.V."/>
            <person name="Debuchy R."/>
            <person name="Gladieux P."/>
            <person name="Thoren M.H."/>
            <person name="Johannesson H."/>
        </authorList>
    </citation>
    <scope>NUCLEOTIDE SEQUENCE</scope>
    <source>
        <strain evidence="1">CBS 314.62</strain>
    </source>
</reference>
<dbReference type="SUPFAM" id="SSF52047">
    <property type="entry name" value="RNI-like"/>
    <property type="match status" value="1"/>
</dbReference>
<organism evidence="1 2">
    <name type="scientific">Podospora appendiculata</name>
    <dbReference type="NCBI Taxonomy" id="314037"/>
    <lineage>
        <taxon>Eukaryota</taxon>
        <taxon>Fungi</taxon>
        <taxon>Dikarya</taxon>
        <taxon>Ascomycota</taxon>
        <taxon>Pezizomycotina</taxon>
        <taxon>Sordariomycetes</taxon>
        <taxon>Sordariomycetidae</taxon>
        <taxon>Sordariales</taxon>
        <taxon>Podosporaceae</taxon>
        <taxon>Podospora</taxon>
    </lineage>
</organism>
<keyword evidence="2" id="KW-1185">Reference proteome</keyword>
<protein>
    <submittedName>
        <fullName evidence="1">Uncharacterized protein</fullName>
    </submittedName>
</protein>